<keyword evidence="3" id="KW-1185">Reference proteome</keyword>
<accession>A0A926DD72</accession>
<dbReference type="AlphaFoldDB" id="A0A926DD72"/>
<feature type="domain" description="AdoMet activation" evidence="1">
    <location>
        <begin position="78"/>
        <end position="189"/>
    </location>
</feature>
<dbReference type="Pfam" id="PF02965">
    <property type="entry name" value="Met_synt_B12"/>
    <property type="match status" value="1"/>
</dbReference>
<evidence type="ECO:0000313" key="2">
    <source>
        <dbReference type="EMBL" id="MBC8535677.1"/>
    </source>
</evidence>
<dbReference type="RefSeq" id="WP_249299406.1">
    <property type="nucleotide sequence ID" value="NZ_JACRSP010000001.1"/>
</dbReference>
<organism evidence="2 3">
    <name type="scientific">Feifania hominis</name>
    <dbReference type="NCBI Taxonomy" id="2763660"/>
    <lineage>
        <taxon>Bacteria</taxon>
        <taxon>Bacillati</taxon>
        <taxon>Bacillota</taxon>
        <taxon>Clostridia</taxon>
        <taxon>Eubacteriales</taxon>
        <taxon>Feifaniaceae</taxon>
        <taxon>Feifania</taxon>
    </lineage>
</organism>
<proteinExistence type="predicted"/>
<evidence type="ECO:0000313" key="3">
    <source>
        <dbReference type="Proteomes" id="UP000620366"/>
    </source>
</evidence>
<protein>
    <submittedName>
        <fullName evidence="2">Vitamin B12 dependent methionine synthase activation subunit</fullName>
    </submittedName>
</protein>
<sequence>MKRNRDEILRYLGVRGAEPGEQLDRLIDDACAELEQEATPRLLTREAPLAVFPEEDTVCFLGMMVQSRGLIRHLAGCDEIILFAATLGAGVDRLIQRASVADMGRAVVLQACAASMIESYCDERQAQLLENYLVQGRHFKPRFSPGYADFSLTYQRDILQLLDAPKRMGLTATESCMLAPTKSVTAIIGVTQGKAEAAADKCESCPAVDCPYRKGNDR</sequence>
<comment type="caution">
    <text evidence="2">The sequence shown here is derived from an EMBL/GenBank/DDBJ whole genome shotgun (WGS) entry which is preliminary data.</text>
</comment>
<dbReference type="EMBL" id="JACRSP010000001">
    <property type="protein sequence ID" value="MBC8535677.1"/>
    <property type="molecule type" value="Genomic_DNA"/>
</dbReference>
<reference evidence="2" key="1">
    <citation type="submission" date="2020-08" db="EMBL/GenBank/DDBJ databases">
        <title>Genome public.</title>
        <authorList>
            <person name="Liu C."/>
            <person name="Sun Q."/>
        </authorList>
    </citation>
    <scope>NUCLEOTIDE SEQUENCE</scope>
    <source>
        <strain evidence="2">BX7</strain>
    </source>
</reference>
<dbReference type="Proteomes" id="UP000620366">
    <property type="component" value="Unassembled WGS sequence"/>
</dbReference>
<dbReference type="GO" id="GO:0008705">
    <property type="term" value="F:methionine synthase activity"/>
    <property type="evidence" value="ECO:0007669"/>
    <property type="project" value="InterPro"/>
</dbReference>
<dbReference type="InterPro" id="IPR037010">
    <property type="entry name" value="VitB12-dep_Met_synth_activ_sf"/>
</dbReference>
<dbReference type="InterPro" id="IPR004223">
    <property type="entry name" value="VitB12-dep_Met_synth_activ_dom"/>
</dbReference>
<dbReference type="SUPFAM" id="SSF56507">
    <property type="entry name" value="Methionine synthase activation domain-like"/>
    <property type="match status" value="1"/>
</dbReference>
<evidence type="ECO:0000259" key="1">
    <source>
        <dbReference type="Pfam" id="PF02965"/>
    </source>
</evidence>
<name>A0A926DD72_9FIRM</name>
<gene>
    <name evidence="2" type="ORF">H8695_03100</name>
</gene>
<dbReference type="Gene3D" id="3.40.109.40">
    <property type="match status" value="1"/>
</dbReference>